<dbReference type="GO" id="GO:0015250">
    <property type="term" value="F:water channel activity"/>
    <property type="evidence" value="ECO:0007669"/>
    <property type="project" value="TreeGrafter"/>
</dbReference>
<feature type="transmembrane region" description="Helical" evidence="10">
    <location>
        <begin position="2260"/>
        <end position="2279"/>
    </location>
</feature>
<feature type="transmembrane region" description="Helical" evidence="10">
    <location>
        <begin position="2219"/>
        <end position="2240"/>
    </location>
</feature>
<gene>
    <name evidence="11" type="ORF">C1SCF055_LOCUS26316</name>
</gene>
<comment type="similarity">
    <text evidence="2">Belongs to the MIP/aquaporin (TC 1.A.8) family.</text>
</comment>
<evidence type="ECO:0000256" key="6">
    <source>
        <dbReference type="ARBA" id="ARBA00022989"/>
    </source>
</evidence>
<dbReference type="PROSITE" id="PS00221">
    <property type="entry name" value="MIP"/>
    <property type="match status" value="1"/>
</dbReference>
<sequence length="2311" mass="257527">MAGAIPGDGGHGEDAVRMLQALEGLGLVGPRLAVSQGTEETLARQLAEHLGIPYKSWQVDFVKGQVESARQMEDLENRLQGAVMSVPQQRMMDAAWAQTKELEEQHKAEMEEAAAAPVIPRRGTLGKSVRLRTGRVVTEDAAEEKVLQILTKELTDMGAPILQELGNSAQPERALKSLMGKYRASTLRRYLASWQHFRKWCYMGENHQPNSPTSFIDYLFVREEEGMGASIPLAVSRAVAWFQQLAGVPEGQRLTDSQAVDLVVKDLVRKLESKAKPIKRAPRWLTAMIGPMEGLVMDREAPLGRRVAAWMKLVKLWGALRFSDAANMKVRAIRFYDGKFTATLQKTKTTGAGKRVRELPLYIGEDAYVAESSWLEIGYNLVKRTWREDGEYVFNEGAFDSGQTGMGPMKYYEASAASSDVITALKDYEGERIFPEGFDRFWSEHSERSTLPSCLAAMGVSKTDRDLIGRWLPEGSDQYVRTYNAAVARLQKRFVKVVRSGKAYETFDEGSILEEMKEWMVTHWEVNPGDADNAVEAFKKKVKVLAAAETVDDVQPSGEETELATTESESDKKQEAANEGKRAKVERKGKSKMPELEEFSKRAEERPLKERKFQQLAEERQGGYVVVYQRAGRGTLHLLGPDACWMAKKRSFTKAEIHKECPDPQQYSTWCKLCWRKEAEKAQESTSGSEGCIAVGPGKSVGAHGGCKMGTLPVEEVRGSPTAGRRVMVGPWRGKPGPSPVGGIFTRRRAEVQLHSSCYSAAVERFKVWCEPRQPGEGMPRVVLSQEQEEAADQAGGADLKFLLAKQGVEIGNQRLFFHHGVTTVEKLASLAKDREDLVQVLKDHWDLDQARTLGERVQVAAVVCAFANATSRTQKAAEVDAEYEVLEKRYGQMEDKDTPAKEYVEKKLAEVEGGEYRAEPLTEVVSKDEVDPDDLVPVWNTKGRHTNRTELQGDYERTVEEYKNYMLGEYVYGLVARDEEGNTVANPPWSLVLAYEHAVRKQAVKLVNREGKTWVVALKAAWRDSTVKERHFTTPLALYAKRPPPWRAAAPAPAPSMPSKLQKGGKKGKGKGKAVQQGGHCASHTPQGDLVCYRFNSGEKCKEKKCKYKHVCGICFSPKHALPECNSKNRAEKAELGNMLGDFSYEALRRQARHEDFVGMMEQPEDLGKTKYQRIPDHQPASMWQFPQFELALQEGLRTCVFSQLDFGSDSVKPTRLLLRLEGPLRPAMIEGKPVFDEEGHYVGPLPQREGASLIGREQGKFKTASAAAWPDKLCRWAAETILAAYSKYSGRSKGKGKRTCPEEGEEQLEGKKRRFEEEVPVDPMRPLYPGGEGPPRSCSWKGYQTPFHDGGGLPSPGRWRRDKRRYPMAGGWRKLRRRLEEAVTERAGGPAELEKEFFKMARGGGSFNLVKDERLLEEVRGILQETLGLSEQALKVPEGQPFLLRMLKEVLEKAGDCDYEFLERACVGLPLGVLEELPRTPGVFEQQTKWALDEGPGAVWSLEKGNYLSAVQHEGHLREHLEAEVSAGLVTKMSQAEFEESYGQNRAIAALAVLVEDEVSGKKRVIHDGTHEVGVNNRIRCRDKVRMPGPREKRCVLEELADTKEVVTALVGDFEKAHRRFLYQASERGFLAFTHYVVGPDFPIEMLLYADDLEVVAPSRKGRVGAVLVFLVMAVAGAPFKWQKQRGGWVTEWVGVSTDYRKLAMGLSERRAEWLCRWMRSVEERKEISDIEFAAGLGRLSFASLALPWERPLLGPLFAWSSAVWGTRGKLRVPWIILMLMRWITRKLERGQRLEEVGPPTTARAPGIKIWTDAKATDDEAWIGGWLQSDEDTKKCAWFSERVEPWMAPWLKMKKGNPKRVIAALEMLATLVAVKLWLGDGTQNLCVHTEAFTDNRGNEFILKKGMSTKFPIALLVIEVSETLRCLGATADLKWIRRDENQRADDLTNQDYHAFEMSKRSTVYSEVQRFKEKKKSEKEEKESEGSTGGEPVDGLGWTLPLQAGGGSTGGEPVDGLGDFMPSYAKSSDLNALQPNGYRSLHLVAERHGQPFEVHCDNSLGLCVNVFNGIRDRVLGRLQQVLMGGQGESKPCPPPTLNVQVSLATGFAAGVANGLTFQAKGDKTGNFGGQFNPAVTLALAMKGEMPLKRAMVFIFMQLLASILAALLALLTSGRQCLEENFHMMSGAMAPSGVRVLLQVIFSLFIVFVPLWAHQRGSMAVPVLVCFSYIAATLTGLPQLMDVPNVLRCFGLLLIGLRNWSMVWTAAIGTLIAAPLAVLLDVVNLDQKSEEVNGEAVSTDDTETDTEPNEAL</sequence>
<feature type="region of interest" description="Disordered" evidence="9">
    <location>
        <begin position="2290"/>
        <end position="2311"/>
    </location>
</feature>
<dbReference type="PANTHER" id="PTHR19139:SF199">
    <property type="entry name" value="MIP17260P"/>
    <property type="match status" value="1"/>
</dbReference>
<evidence type="ECO:0000256" key="3">
    <source>
        <dbReference type="ARBA" id="ARBA00022448"/>
    </source>
</evidence>
<reference evidence="12" key="2">
    <citation type="submission" date="2024-04" db="EMBL/GenBank/DDBJ databases">
        <authorList>
            <person name="Chen Y."/>
            <person name="Shah S."/>
            <person name="Dougan E. K."/>
            <person name="Thang M."/>
            <person name="Chan C."/>
        </authorList>
    </citation>
    <scope>NUCLEOTIDE SEQUENCE [LARGE SCALE GENOMIC DNA]</scope>
</reference>
<feature type="compositionally biased region" description="Basic residues" evidence="9">
    <location>
        <begin position="1064"/>
        <end position="1073"/>
    </location>
</feature>
<evidence type="ECO:0008006" key="14">
    <source>
        <dbReference type="Google" id="ProtNLM"/>
    </source>
</evidence>
<feature type="compositionally biased region" description="Pro residues" evidence="9">
    <location>
        <begin position="1048"/>
        <end position="1057"/>
    </location>
</feature>
<feature type="region of interest" description="Disordered" evidence="9">
    <location>
        <begin position="553"/>
        <end position="603"/>
    </location>
</feature>
<dbReference type="InterPro" id="IPR023271">
    <property type="entry name" value="Aquaporin-like"/>
</dbReference>
<evidence type="ECO:0000313" key="13">
    <source>
        <dbReference type="Proteomes" id="UP001152797"/>
    </source>
</evidence>
<keyword evidence="7" id="KW-0238">DNA-binding</keyword>
<feature type="transmembrane region" description="Helical" evidence="10">
    <location>
        <begin position="2150"/>
        <end position="2171"/>
    </location>
</feature>
<evidence type="ECO:0000256" key="9">
    <source>
        <dbReference type="SAM" id="MobiDB-lite"/>
    </source>
</evidence>
<keyword evidence="3" id="KW-0813">Transport</keyword>
<evidence type="ECO:0000313" key="12">
    <source>
        <dbReference type="EMBL" id="CAL1153553.1"/>
    </source>
</evidence>
<dbReference type="Gene3D" id="1.10.150.130">
    <property type="match status" value="1"/>
</dbReference>
<reference evidence="11" key="1">
    <citation type="submission" date="2022-10" db="EMBL/GenBank/DDBJ databases">
        <authorList>
            <person name="Chen Y."/>
            <person name="Dougan E. K."/>
            <person name="Chan C."/>
            <person name="Rhodes N."/>
            <person name="Thang M."/>
        </authorList>
    </citation>
    <scope>NUCLEOTIDE SEQUENCE</scope>
</reference>
<evidence type="ECO:0000256" key="5">
    <source>
        <dbReference type="ARBA" id="ARBA00022692"/>
    </source>
</evidence>
<organism evidence="11">
    <name type="scientific">Cladocopium goreaui</name>
    <dbReference type="NCBI Taxonomy" id="2562237"/>
    <lineage>
        <taxon>Eukaryota</taxon>
        <taxon>Sar</taxon>
        <taxon>Alveolata</taxon>
        <taxon>Dinophyceae</taxon>
        <taxon>Suessiales</taxon>
        <taxon>Symbiodiniaceae</taxon>
        <taxon>Cladocopium</taxon>
    </lineage>
</organism>
<dbReference type="OrthoDB" id="435810at2759"/>
<dbReference type="Pfam" id="PF00230">
    <property type="entry name" value="MIP"/>
    <property type="match status" value="1"/>
</dbReference>
<dbReference type="GO" id="GO:0005886">
    <property type="term" value="C:plasma membrane"/>
    <property type="evidence" value="ECO:0007669"/>
    <property type="project" value="UniProtKB-SubCell"/>
</dbReference>
<feature type="compositionally biased region" description="Acidic residues" evidence="9">
    <location>
        <begin position="2297"/>
        <end position="2311"/>
    </location>
</feature>
<evidence type="ECO:0000256" key="7">
    <source>
        <dbReference type="ARBA" id="ARBA00023125"/>
    </source>
</evidence>
<dbReference type="InterPro" id="IPR034294">
    <property type="entry name" value="Aquaporin_transptr"/>
</dbReference>
<comment type="subcellular location">
    <subcellularLocation>
        <location evidence="1">Cell membrane</location>
        <topology evidence="1">Multi-pass membrane protein</topology>
    </subcellularLocation>
</comment>
<protein>
    <recommendedName>
        <fullName evidence="14">C3H1-type domain-containing protein</fullName>
    </recommendedName>
</protein>
<dbReference type="Gene3D" id="1.20.1080.10">
    <property type="entry name" value="Glycerol uptake facilitator protein"/>
    <property type="match status" value="1"/>
</dbReference>
<dbReference type="EMBL" id="CAMXCT020002746">
    <property type="protein sequence ID" value="CAL1153553.1"/>
    <property type="molecule type" value="Genomic_DNA"/>
</dbReference>
<feature type="transmembrane region" description="Helical" evidence="10">
    <location>
        <begin position="2191"/>
        <end position="2212"/>
    </location>
</feature>
<keyword evidence="8 10" id="KW-0472">Membrane</keyword>
<keyword evidence="5 10" id="KW-0812">Transmembrane</keyword>
<keyword evidence="6 10" id="KW-1133">Transmembrane helix</keyword>
<feature type="compositionally biased region" description="Basic and acidic residues" evidence="9">
    <location>
        <begin position="569"/>
        <end position="603"/>
    </location>
</feature>
<evidence type="ECO:0000256" key="4">
    <source>
        <dbReference type="ARBA" id="ARBA00022475"/>
    </source>
</evidence>
<name>A0A9P1D0D8_9DINO</name>
<dbReference type="InterPro" id="IPR000425">
    <property type="entry name" value="MIP"/>
</dbReference>
<evidence type="ECO:0000256" key="1">
    <source>
        <dbReference type="ARBA" id="ARBA00004651"/>
    </source>
</evidence>
<keyword evidence="13" id="KW-1185">Reference proteome</keyword>
<comment type="caution">
    <text evidence="11">The sequence shown here is derived from an EMBL/GenBank/DDBJ whole genome shotgun (WGS) entry which is preliminary data.</text>
</comment>
<dbReference type="EMBL" id="CAMXCT030002746">
    <property type="protein sequence ID" value="CAL4787490.1"/>
    <property type="molecule type" value="Genomic_DNA"/>
</dbReference>
<evidence type="ECO:0000256" key="10">
    <source>
        <dbReference type="SAM" id="Phobius"/>
    </source>
</evidence>
<proteinExistence type="inferred from homology"/>
<evidence type="ECO:0000313" key="11">
    <source>
        <dbReference type="EMBL" id="CAI4000178.1"/>
    </source>
</evidence>
<dbReference type="GO" id="GO:0003677">
    <property type="term" value="F:DNA binding"/>
    <property type="evidence" value="ECO:0007669"/>
    <property type="project" value="UniProtKB-KW"/>
</dbReference>
<feature type="compositionally biased region" description="Basic and acidic residues" evidence="9">
    <location>
        <begin position="1970"/>
        <end position="1985"/>
    </location>
</feature>
<dbReference type="Proteomes" id="UP001152797">
    <property type="component" value="Unassembled WGS sequence"/>
</dbReference>
<dbReference type="SUPFAM" id="SSF47823">
    <property type="entry name" value="lambda integrase-like, N-terminal domain"/>
    <property type="match status" value="1"/>
</dbReference>
<dbReference type="InterPro" id="IPR022357">
    <property type="entry name" value="MIP_CS"/>
</dbReference>
<evidence type="ECO:0000256" key="2">
    <source>
        <dbReference type="ARBA" id="ARBA00006175"/>
    </source>
</evidence>
<feature type="region of interest" description="Disordered" evidence="9">
    <location>
        <begin position="1292"/>
        <end position="1315"/>
    </location>
</feature>
<accession>A0A9P1D0D8</accession>
<dbReference type="EMBL" id="CAMXCT010002746">
    <property type="protein sequence ID" value="CAI4000178.1"/>
    <property type="molecule type" value="Genomic_DNA"/>
</dbReference>
<dbReference type="SUPFAM" id="SSF81338">
    <property type="entry name" value="Aquaporin-like"/>
    <property type="match status" value="1"/>
</dbReference>
<feature type="region of interest" description="Disordered" evidence="9">
    <location>
        <begin position="1970"/>
        <end position="2020"/>
    </location>
</feature>
<dbReference type="InterPro" id="IPR010998">
    <property type="entry name" value="Integrase_recombinase_N"/>
</dbReference>
<dbReference type="PANTHER" id="PTHR19139">
    <property type="entry name" value="AQUAPORIN TRANSPORTER"/>
    <property type="match status" value="1"/>
</dbReference>
<evidence type="ECO:0000256" key="8">
    <source>
        <dbReference type="ARBA" id="ARBA00023136"/>
    </source>
</evidence>
<keyword evidence="4" id="KW-1003">Cell membrane</keyword>
<feature type="region of interest" description="Disordered" evidence="9">
    <location>
        <begin position="1048"/>
        <end position="1082"/>
    </location>
</feature>